<dbReference type="EMBL" id="JBAWTH010000008">
    <property type="protein sequence ID" value="KAL2290796.1"/>
    <property type="molecule type" value="Genomic_DNA"/>
</dbReference>
<feature type="transmembrane region" description="Helical" evidence="2">
    <location>
        <begin position="33"/>
        <end position="55"/>
    </location>
</feature>
<proteinExistence type="predicted"/>
<gene>
    <name evidence="3" type="ORF">FJTKL_14766</name>
</gene>
<reference evidence="3 4" key="1">
    <citation type="submission" date="2024-03" db="EMBL/GenBank/DDBJ databases">
        <title>A high-quality draft genome sequence of Diaporthe vaccinii, a causative agent of upright dieback and viscid rot disease in cranberry plants.</title>
        <authorList>
            <person name="Sarrasin M."/>
            <person name="Lang B.F."/>
            <person name="Burger G."/>
        </authorList>
    </citation>
    <scope>NUCLEOTIDE SEQUENCE [LARGE SCALE GENOMIC DNA]</scope>
    <source>
        <strain evidence="3 4">IS7</strain>
    </source>
</reference>
<organism evidence="3 4">
    <name type="scientific">Diaporthe vaccinii</name>
    <dbReference type="NCBI Taxonomy" id="105482"/>
    <lineage>
        <taxon>Eukaryota</taxon>
        <taxon>Fungi</taxon>
        <taxon>Dikarya</taxon>
        <taxon>Ascomycota</taxon>
        <taxon>Pezizomycotina</taxon>
        <taxon>Sordariomycetes</taxon>
        <taxon>Sordariomycetidae</taxon>
        <taxon>Diaporthales</taxon>
        <taxon>Diaporthaceae</taxon>
        <taxon>Diaporthe</taxon>
        <taxon>Diaporthe eres species complex</taxon>
    </lineage>
</organism>
<keyword evidence="4" id="KW-1185">Reference proteome</keyword>
<evidence type="ECO:0008006" key="5">
    <source>
        <dbReference type="Google" id="ProtNLM"/>
    </source>
</evidence>
<dbReference type="EMBL" id="JBAWTH010000008">
    <property type="protein sequence ID" value="KAL2290794.1"/>
    <property type="molecule type" value="Genomic_DNA"/>
</dbReference>
<evidence type="ECO:0000256" key="1">
    <source>
        <dbReference type="SAM" id="MobiDB-lite"/>
    </source>
</evidence>
<name>A0ABR4F7X4_9PEZI</name>
<feature type="region of interest" description="Disordered" evidence="1">
    <location>
        <begin position="1"/>
        <end position="27"/>
    </location>
</feature>
<evidence type="ECO:0000256" key="2">
    <source>
        <dbReference type="SAM" id="Phobius"/>
    </source>
</evidence>
<keyword evidence="2" id="KW-0812">Transmembrane</keyword>
<keyword evidence="2" id="KW-0472">Membrane</keyword>
<keyword evidence="2" id="KW-1133">Transmembrane helix</keyword>
<sequence>METTTIDATPTPALMPPPGTTSNFDGPETSERAMTIAISVVIPLTTICFLLRIYVRIWIRRQWICEDWLVLIAWVRLDSVVVIAQQWAGCLRTNGTGWDNQLLWHWSSHDGAPRRRARVGLDPRPGPRGILLVGCSQDPLRRCHLHGQTRDPVPIPAYILSAPTMSL</sequence>
<protein>
    <recommendedName>
        <fullName evidence="5">Integral membrane protein</fullName>
    </recommendedName>
</protein>
<accession>A0ABR4F7X4</accession>
<evidence type="ECO:0000313" key="4">
    <source>
        <dbReference type="Proteomes" id="UP001600888"/>
    </source>
</evidence>
<dbReference type="Proteomes" id="UP001600888">
    <property type="component" value="Unassembled WGS sequence"/>
</dbReference>
<evidence type="ECO:0000313" key="3">
    <source>
        <dbReference type="EMBL" id="KAL2290796.1"/>
    </source>
</evidence>
<comment type="caution">
    <text evidence="3">The sequence shown here is derived from an EMBL/GenBank/DDBJ whole genome shotgun (WGS) entry which is preliminary data.</text>
</comment>